<organism evidence="1 2">
    <name type="scientific">Aquimarina addita</name>
    <dbReference type="NCBI Taxonomy" id="870485"/>
    <lineage>
        <taxon>Bacteria</taxon>
        <taxon>Pseudomonadati</taxon>
        <taxon>Bacteroidota</taxon>
        <taxon>Flavobacteriia</taxon>
        <taxon>Flavobacteriales</taxon>
        <taxon>Flavobacteriaceae</taxon>
        <taxon>Aquimarina</taxon>
    </lineage>
</organism>
<reference evidence="2" key="1">
    <citation type="journal article" date="2019" name="Int. J. Syst. Evol. Microbiol.">
        <title>The Global Catalogue of Microorganisms (GCM) 10K type strain sequencing project: providing services to taxonomists for standard genome sequencing and annotation.</title>
        <authorList>
            <consortium name="The Broad Institute Genomics Platform"/>
            <consortium name="The Broad Institute Genome Sequencing Center for Infectious Disease"/>
            <person name="Wu L."/>
            <person name="Ma J."/>
        </authorList>
    </citation>
    <scope>NUCLEOTIDE SEQUENCE [LARGE SCALE GENOMIC DNA]</scope>
    <source>
        <strain evidence="2">JCM 17106</strain>
    </source>
</reference>
<accession>A0ABP6UNR4</accession>
<gene>
    <name evidence="1" type="ORF">GCM10022393_28280</name>
</gene>
<sequence length="184" mass="21847">MNNHSPKDFIELNEVLSKKSFRTEHLPFVSIRQIHHWKEIEVLDDHRKYAASGMKSSYSFFEVVWIKIVTEMRSFRISNISIREVKKYLFDTSETKVNQEILVFHKVILKTIIDPTTYFIIIVRDGSVKILDKEVYNQSINEDTIDHHISLRLNILIWEVLSILDFNPDIKSIIQHYKTRIQSS</sequence>
<evidence type="ECO:0000313" key="1">
    <source>
        <dbReference type="EMBL" id="GAA3512830.1"/>
    </source>
</evidence>
<dbReference type="Proteomes" id="UP001500459">
    <property type="component" value="Unassembled WGS sequence"/>
</dbReference>
<dbReference type="RefSeq" id="WP_344928510.1">
    <property type="nucleotide sequence ID" value="NZ_BAABCW010000012.1"/>
</dbReference>
<dbReference type="EMBL" id="BAABCW010000012">
    <property type="protein sequence ID" value="GAA3512830.1"/>
    <property type="molecule type" value="Genomic_DNA"/>
</dbReference>
<comment type="caution">
    <text evidence="1">The sequence shown here is derived from an EMBL/GenBank/DDBJ whole genome shotgun (WGS) entry which is preliminary data.</text>
</comment>
<name>A0ABP6UNR4_9FLAO</name>
<evidence type="ECO:0000313" key="2">
    <source>
        <dbReference type="Proteomes" id="UP001500459"/>
    </source>
</evidence>
<proteinExistence type="predicted"/>
<protein>
    <submittedName>
        <fullName evidence="1">Uncharacterized protein</fullName>
    </submittedName>
</protein>
<keyword evidence="2" id="KW-1185">Reference proteome</keyword>